<accession>A0A0K1E5R4</accession>
<evidence type="ECO:0000313" key="4">
    <source>
        <dbReference type="Proteomes" id="UP000067626"/>
    </source>
</evidence>
<dbReference type="PROSITE" id="PS50011">
    <property type="entry name" value="PROTEIN_KINASE_DOM"/>
    <property type="match status" value="1"/>
</dbReference>
<feature type="compositionally biased region" description="Low complexity" evidence="1">
    <location>
        <begin position="306"/>
        <end position="345"/>
    </location>
</feature>
<sequence>METLAARIARAGALQDVDAVAWAIRLAKNVERLHAAGKVHGHVSPRCVRLSGDSSTSRGEFVDATQAPYLLAYHSPERAAGEGTSPEDDTWGIAITLYEALTACQPFVGGDESEVRRSIEETPIPSLAEQGVGDAALQDVLDRALVRDLDARISRAAELRAALEAWRPSTRFSKLPPLEERPPRDTDDEEEEADQDAVTRIRGDIGGLLEDLIQSAAVKPASGPVSSRRGDAAPRSRPGGAVASPERGSSSAGPASSRQIAPASKILALASLGLGAGAPNSTRGAPPGGDASAQGAPKTGSPRPNASSPKTASATASSSTSPRPKSPSPTTRAPATRAPATREAPPTTPRSPVHSETELPPEEVVTEVISRRAVALAAPPPNPDAKPRASRAPRVDLADDTPDSGPPGMRRPSLAGLVDPPAPAASESPAPAPSSPVPPSSTPTSSGQPEVAPVSSSVPLSADVEAPAGAAEGSSSVLFISSGVAGASQSAPHSKALPFIVFLAAALTGAAVTAWLWNRTSTSPDPSVTGTSSVAASPVTAPASPSPAAPSPSGSPSAPSDPLDPAPEPSAALTASAATATAASDPAAPPGGAQAAPTAASPSAVPTTATSSDGINACMMPLFPDGTFVSRRPPDFAFVCGETDPRRGAALVKKQVVLGAEGSAVSDGMREWALLGWYELATFAALRARCCPGAEPLTLPATPPPCGSLDDALNALGTAAAAATSPDDPALSQAQKAFSESVHCLVRAGGGSLFGHKNQPQGGQDTSFKKTLARLAGKR</sequence>
<keyword evidence="4" id="KW-1185">Reference proteome</keyword>
<dbReference type="OrthoDB" id="5521879at2"/>
<evidence type="ECO:0000259" key="2">
    <source>
        <dbReference type="PROSITE" id="PS50011"/>
    </source>
</evidence>
<feature type="region of interest" description="Disordered" evidence="1">
    <location>
        <begin position="755"/>
        <end position="779"/>
    </location>
</feature>
<dbReference type="PATRIC" id="fig|52.7.peg.352"/>
<feature type="compositionally biased region" description="Low complexity" evidence="1">
    <location>
        <begin position="526"/>
        <end position="543"/>
    </location>
</feature>
<feature type="compositionally biased region" description="Pro residues" evidence="1">
    <location>
        <begin position="430"/>
        <end position="441"/>
    </location>
</feature>
<feature type="compositionally biased region" description="Low complexity" evidence="1">
    <location>
        <begin position="244"/>
        <end position="258"/>
    </location>
</feature>
<evidence type="ECO:0000256" key="1">
    <source>
        <dbReference type="SAM" id="MobiDB-lite"/>
    </source>
</evidence>
<feature type="region of interest" description="Disordered" evidence="1">
    <location>
        <begin position="173"/>
        <end position="198"/>
    </location>
</feature>
<organism evidence="3 4">
    <name type="scientific">Chondromyces crocatus</name>
    <dbReference type="NCBI Taxonomy" id="52"/>
    <lineage>
        <taxon>Bacteria</taxon>
        <taxon>Pseudomonadati</taxon>
        <taxon>Myxococcota</taxon>
        <taxon>Polyangia</taxon>
        <taxon>Polyangiales</taxon>
        <taxon>Polyangiaceae</taxon>
        <taxon>Chondromyces</taxon>
    </lineage>
</organism>
<feature type="region of interest" description="Disordered" evidence="1">
    <location>
        <begin position="218"/>
        <end position="259"/>
    </location>
</feature>
<feature type="region of interest" description="Disordered" evidence="1">
    <location>
        <begin position="274"/>
        <end position="459"/>
    </location>
</feature>
<dbReference type="SUPFAM" id="SSF56112">
    <property type="entry name" value="Protein kinase-like (PK-like)"/>
    <property type="match status" value="1"/>
</dbReference>
<feature type="region of interest" description="Disordered" evidence="1">
    <location>
        <begin position="522"/>
        <end position="610"/>
    </location>
</feature>
<dbReference type="InterPro" id="IPR000719">
    <property type="entry name" value="Prot_kinase_dom"/>
</dbReference>
<dbReference type="Proteomes" id="UP000067626">
    <property type="component" value="Chromosome"/>
</dbReference>
<protein>
    <recommendedName>
        <fullName evidence="2">Protein kinase domain-containing protein</fullName>
    </recommendedName>
</protein>
<evidence type="ECO:0000313" key="3">
    <source>
        <dbReference type="EMBL" id="AKT36215.1"/>
    </source>
</evidence>
<feature type="domain" description="Protein kinase" evidence="2">
    <location>
        <begin position="1"/>
        <end position="167"/>
    </location>
</feature>
<dbReference type="Gene3D" id="1.10.510.10">
    <property type="entry name" value="Transferase(Phosphotransferase) domain 1"/>
    <property type="match status" value="1"/>
</dbReference>
<dbReference type="STRING" id="52.CMC5_003290"/>
<proteinExistence type="predicted"/>
<reference evidence="3 4" key="1">
    <citation type="submission" date="2015-07" db="EMBL/GenBank/DDBJ databases">
        <title>Genome analysis of myxobacterium Chondromyces crocatus Cm c5 reveals a high potential for natural compound synthesis and the genetic basis for the loss of fruiting body formation.</title>
        <authorList>
            <person name="Zaburannyi N."/>
            <person name="Bunk B."/>
            <person name="Maier J."/>
            <person name="Overmann J."/>
            <person name="Mueller R."/>
        </authorList>
    </citation>
    <scope>NUCLEOTIDE SEQUENCE [LARGE SCALE GENOMIC DNA]</scope>
    <source>
        <strain evidence="3 4">Cm c5</strain>
    </source>
</reference>
<dbReference type="RefSeq" id="WP_156338039.1">
    <property type="nucleotide sequence ID" value="NZ_CP012159.1"/>
</dbReference>
<dbReference type="EMBL" id="CP012159">
    <property type="protein sequence ID" value="AKT36215.1"/>
    <property type="molecule type" value="Genomic_DNA"/>
</dbReference>
<gene>
    <name evidence="3" type="ORF">CMC5_003290</name>
</gene>
<name>A0A0K1E5R4_CHOCO</name>
<dbReference type="AlphaFoldDB" id="A0A0K1E5R4"/>
<feature type="compositionally biased region" description="Acidic residues" evidence="1">
    <location>
        <begin position="186"/>
        <end position="195"/>
    </location>
</feature>
<feature type="compositionally biased region" description="Low complexity" evidence="1">
    <location>
        <begin position="569"/>
        <end position="610"/>
    </location>
</feature>
<dbReference type="InterPro" id="IPR011009">
    <property type="entry name" value="Kinase-like_dom_sf"/>
</dbReference>
<feature type="compositionally biased region" description="Low complexity" evidence="1">
    <location>
        <begin position="442"/>
        <end position="459"/>
    </location>
</feature>
<dbReference type="GO" id="GO:0004672">
    <property type="term" value="F:protein kinase activity"/>
    <property type="evidence" value="ECO:0007669"/>
    <property type="project" value="InterPro"/>
</dbReference>
<feature type="compositionally biased region" description="Low complexity" evidence="1">
    <location>
        <begin position="551"/>
        <end position="561"/>
    </location>
</feature>
<dbReference type="GO" id="GO:0005524">
    <property type="term" value="F:ATP binding"/>
    <property type="evidence" value="ECO:0007669"/>
    <property type="project" value="InterPro"/>
</dbReference>
<dbReference type="KEGG" id="ccro:CMC5_003290"/>